<proteinExistence type="predicted"/>
<protein>
    <submittedName>
        <fullName evidence="1">Uncharacterized protein</fullName>
    </submittedName>
</protein>
<dbReference type="Proteomes" id="UP000886501">
    <property type="component" value="Unassembled WGS sequence"/>
</dbReference>
<accession>A0ACB6Z2X1</accession>
<comment type="caution">
    <text evidence="1">The sequence shown here is derived from an EMBL/GenBank/DDBJ whole genome shotgun (WGS) entry which is preliminary data.</text>
</comment>
<sequence length="993" mass="107677">MSNSSLSSFFSASPGTRDSVASLSGDSLIAGSSVNLSGSSASDTIRDSASTTPTPSLGSTSEILLISSTVSNLSNILSISLSLNTVESCQSRASIIAVPPCPVKASKTRVQTLVDLESSPFVRRRKFTVSFPDEHEPKPVIATPTPARLRSLMKEKLYIGGWINKVDRGYIPEHIPWEFEEDEFAPMPWIPEGSIVSKNRFFEVRREQRPKSYSPPPTPLAGHDLPLDALPFPAIIPSPTEGPTLKKAVSFHPGGSQRLRREALVIDGKVTIDTGFNFRSRSRESIVPSSSEPNNVDLIVRQLDAEHQSGLERLKNSMLRLMKVQSLRRYSAAPKEGKRSELSFSTMAPNKTKDKIAEGISHEPLAVRRGLTVPSTLKLVSTRPLPLVSPYHPDIPTPFRGSLSAATPSFEVTGFSLASAADKRESVDVEDMCTTLRSLVSPTILNPASKGEVSLSQNSSPATDPGDAVSETPQTPIEDWNFASELEGIYGDDPFSYFDLQERMPSFIRPLSIIPDIVMESAELQRSSGSSATSVSTFPEPPTDTLVLPSIPSIMISGGEPIAENSPAQTRSSFSLSAAASDEDLVYCGDDDEIHTRVIVSSTDTSPRSSEDNDEPLAIRRLTLLARSSTAMLKLEDLCSTGNLPSSLWSCSMSLDQETLKPATKIVRFASETEEHTYLADPEATYSPSKRQRPRSSSVPPPQKGSLRNQTFPQREEYRRDGRLSRSQPITLASRIPKKRTFTGIGLSGRHTVAGKRSAEALAFNGRDKLAQARLENENEGRKRLSSLIPVPGLKASSALSSPDRGKRAPGCNNRLYVSLKQPSRTPTPQSVLPQQKAPLATSWSVTLRQYVRSGDPSGDKRQVPHPPSPRHRGDLSFLPSSPVGTKNNRKSSLPVKKASFFRSGVSKLTPTSGVRDRTEGQGSVVRGDGDIEVNAIGSVDKTGGISYIAPPKVRVTPQSRGRDKGERQGPSAIGTRTLRPVQIKNLLGRLTA</sequence>
<dbReference type="EMBL" id="MU118221">
    <property type="protein sequence ID" value="KAF9643471.1"/>
    <property type="molecule type" value="Genomic_DNA"/>
</dbReference>
<name>A0ACB6Z2X1_THEGA</name>
<evidence type="ECO:0000313" key="1">
    <source>
        <dbReference type="EMBL" id="KAF9643471.1"/>
    </source>
</evidence>
<reference evidence="1" key="2">
    <citation type="journal article" date="2020" name="Nat. Commun.">
        <title>Large-scale genome sequencing of mycorrhizal fungi provides insights into the early evolution of symbiotic traits.</title>
        <authorList>
            <person name="Miyauchi S."/>
            <person name="Kiss E."/>
            <person name="Kuo A."/>
            <person name="Drula E."/>
            <person name="Kohler A."/>
            <person name="Sanchez-Garcia M."/>
            <person name="Morin E."/>
            <person name="Andreopoulos B."/>
            <person name="Barry K.W."/>
            <person name="Bonito G."/>
            <person name="Buee M."/>
            <person name="Carver A."/>
            <person name="Chen C."/>
            <person name="Cichocki N."/>
            <person name="Clum A."/>
            <person name="Culley D."/>
            <person name="Crous P.W."/>
            <person name="Fauchery L."/>
            <person name="Girlanda M."/>
            <person name="Hayes R.D."/>
            <person name="Keri Z."/>
            <person name="LaButti K."/>
            <person name="Lipzen A."/>
            <person name="Lombard V."/>
            <person name="Magnuson J."/>
            <person name="Maillard F."/>
            <person name="Murat C."/>
            <person name="Nolan M."/>
            <person name="Ohm R.A."/>
            <person name="Pangilinan J."/>
            <person name="Pereira M.F."/>
            <person name="Perotto S."/>
            <person name="Peter M."/>
            <person name="Pfister S."/>
            <person name="Riley R."/>
            <person name="Sitrit Y."/>
            <person name="Stielow J.B."/>
            <person name="Szollosi G."/>
            <person name="Zifcakova L."/>
            <person name="Stursova M."/>
            <person name="Spatafora J.W."/>
            <person name="Tedersoo L."/>
            <person name="Vaario L.M."/>
            <person name="Yamada A."/>
            <person name="Yan M."/>
            <person name="Wang P."/>
            <person name="Xu J."/>
            <person name="Bruns T."/>
            <person name="Baldrian P."/>
            <person name="Vilgalys R."/>
            <person name="Dunand C."/>
            <person name="Henrissat B."/>
            <person name="Grigoriev I.V."/>
            <person name="Hibbett D."/>
            <person name="Nagy L.G."/>
            <person name="Martin F.M."/>
        </authorList>
    </citation>
    <scope>NUCLEOTIDE SEQUENCE</scope>
    <source>
        <strain evidence="1">P2</strain>
    </source>
</reference>
<reference evidence="1" key="1">
    <citation type="submission" date="2019-10" db="EMBL/GenBank/DDBJ databases">
        <authorList>
            <consortium name="DOE Joint Genome Institute"/>
            <person name="Kuo A."/>
            <person name="Miyauchi S."/>
            <person name="Kiss E."/>
            <person name="Drula E."/>
            <person name="Kohler A."/>
            <person name="Sanchez-Garcia M."/>
            <person name="Andreopoulos B."/>
            <person name="Barry K.W."/>
            <person name="Bonito G."/>
            <person name="Buee M."/>
            <person name="Carver A."/>
            <person name="Chen C."/>
            <person name="Cichocki N."/>
            <person name="Clum A."/>
            <person name="Culley D."/>
            <person name="Crous P.W."/>
            <person name="Fauchery L."/>
            <person name="Girlanda M."/>
            <person name="Hayes R."/>
            <person name="Keri Z."/>
            <person name="Labutti K."/>
            <person name="Lipzen A."/>
            <person name="Lombard V."/>
            <person name="Magnuson J."/>
            <person name="Maillard F."/>
            <person name="Morin E."/>
            <person name="Murat C."/>
            <person name="Nolan M."/>
            <person name="Ohm R."/>
            <person name="Pangilinan J."/>
            <person name="Pereira M."/>
            <person name="Perotto S."/>
            <person name="Peter M."/>
            <person name="Riley R."/>
            <person name="Sitrit Y."/>
            <person name="Stielow B."/>
            <person name="Szollosi G."/>
            <person name="Zifcakova L."/>
            <person name="Stursova M."/>
            <person name="Spatafora J.W."/>
            <person name="Tedersoo L."/>
            <person name="Vaario L.-M."/>
            <person name="Yamada A."/>
            <person name="Yan M."/>
            <person name="Wang P."/>
            <person name="Xu J."/>
            <person name="Bruns T."/>
            <person name="Baldrian P."/>
            <person name="Vilgalys R."/>
            <person name="Henrissat B."/>
            <person name="Grigoriev I.V."/>
            <person name="Hibbett D."/>
            <person name="Nagy L.G."/>
            <person name="Martin F.M."/>
        </authorList>
    </citation>
    <scope>NUCLEOTIDE SEQUENCE</scope>
    <source>
        <strain evidence="1">P2</strain>
    </source>
</reference>
<gene>
    <name evidence="1" type="ORF">BDM02DRAFT_3123400</name>
</gene>
<organism evidence="1 2">
    <name type="scientific">Thelephora ganbajun</name>
    <name type="common">Ganba fungus</name>
    <dbReference type="NCBI Taxonomy" id="370292"/>
    <lineage>
        <taxon>Eukaryota</taxon>
        <taxon>Fungi</taxon>
        <taxon>Dikarya</taxon>
        <taxon>Basidiomycota</taxon>
        <taxon>Agaricomycotina</taxon>
        <taxon>Agaricomycetes</taxon>
        <taxon>Thelephorales</taxon>
        <taxon>Thelephoraceae</taxon>
        <taxon>Thelephora</taxon>
    </lineage>
</organism>
<evidence type="ECO:0000313" key="2">
    <source>
        <dbReference type="Proteomes" id="UP000886501"/>
    </source>
</evidence>
<keyword evidence="2" id="KW-1185">Reference proteome</keyword>